<sequence>MDRRLVPAPDKPRGVMASFIPGFGRDNAQLQQNTKPADEARYRWPIQRNTALDAALAGLEKERENLSEANERLQHDNEGLRIKVKTLENIARELNGRLDSQTEELKNIQAQEYQKSKGVPRESHEAISSQFREIFRQCADWARDYFKIKMADFDVRGFPEFERELEEVSWSSSDWGNKVHFKASHLVQAVLGNMICEKILASPFYGTPQDFQELFQNLYKIKNRSDRAEAQRWRASSLQAYYSCKRWPLSGEYSPSLQAYKNNNATEILRHIEKVLRPIITAYYPNLSDQETQVQTERLFSIIKDAKTLGEKMGKQASELRVLSKSWFSKRDRLFTPDDDRMENRYGGEDYDSQDNLRVDLILSPGFLKHGNDNAENLDDWDVWTPAIVEIHDPARLLPPPPPRPPTAPTRTPMTFVSGALGELPGGKQQQAAVMSNTASEQERDEDEESEDKQAFTNARLADFMWV</sequence>
<organism evidence="3 4">
    <name type="scientific">Tuber aestivum</name>
    <name type="common">summer truffle</name>
    <dbReference type="NCBI Taxonomy" id="59557"/>
    <lineage>
        <taxon>Eukaryota</taxon>
        <taxon>Fungi</taxon>
        <taxon>Dikarya</taxon>
        <taxon>Ascomycota</taxon>
        <taxon>Pezizomycotina</taxon>
        <taxon>Pezizomycetes</taxon>
        <taxon>Pezizales</taxon>
        <taxon>Tuberaceae</taxon>
        <taxon>Tuber</taxon>
    </lineage>
</organism>
<dbReference type="EMBL" id="LN891016">
    <property type="protein sequence ID" value="CUS11600.1"/>
    <property type="molecule type" value="Genomic_DNA"/>
</dbReference>
<dbReference type="Proteomes" id="UP001412239">
    <property type="component" value="Unassembled WGS sequence"/>
</dbReference>
<feature type="compositionally biased region" description="Polar residues" evidence="2">
    <location>
        <begin position="428"/>
        <end position="439"/>
    </location>
</feature>
<evidence type="ECO:0000256" key="2">
    <source>
        <dbReference type="SAM" id="MobiDB-lite"/>
    </source>
</evidence>
<evidence type="ECO:0000313" key="4">
    <source>
        <dbReference type="Proteomes" id="UP001412239"/>
    </source>
</evidence>
<evidence type="ECO:0000313" key="3">
    <source>
        <dbReference type="EMBL" id="CUS11600.1"/>
    </source>
</evidence>
<proteinExistence type="predicted"/>
<reference evidence="3" key="1">
    <citation type="submission" date="2015-10" db="EMBL/GenBank/DDBJ databases">
        <authorList>
            <person name="Regsiter A."/>
            <person name="william w."/>
        </authorList>
    </citation>
    <scope>NUCLEOTIDE SEQUENCE</scope>
    <source>
        <strain evidence="3">Montdore</strain>
    </source>
</reference>
<dbReference type="AlphaFoldDB" id="A0A292PYR3"/>
<feature type="region of interest" description="Disordered" evidence="2">
    <location>
        <begin position="424"/>
        <end position="457"/>
    </location>
</feature>
<keyword evidence="1" id="KW-0175">Coiled coil</keyword>
<keyword evidence="4" id="KW-1185">Reference proteome</keyword>
<gene>
    <name evidence="3" type="ORF">GSTUAT00004292001</name>
</gene>
<name>A0A292PYR3_9PEZI</name>
<accession>A0A292PYR3</accession>
<feature type="coiled-coil region" evidence="1">
    <location>
        <begin position="49"/>
        <end position="111"/>
    </location>
</feature>
<evidence type="ECO:0000256" key="1">
    <source>
        <dbReference type="SAM" id="Coils"/>
    </source>
</evidence>
<protein>
    <submittedName>
        <fullName evidence="3">Uncharacterized protein</fullName>
    </submittedName>
</protein>